<protein>
    <recommendedName>
        <fullName evidence="14">NAD(P)(+)--arginine ADP-ribosyltransferase</fullName>
        <ecNumber evidence="14">2.4.2.31</ecNumber>
    </recommendedName>
    <alternativeName>
        <fullName evidence="14">Mono(ADP-ribosyl)transferase</fullName>
    </alternativeName>
</protein>
<keyword evidence="6 14" id="KW-0808">Transferase</keyword>
<evidence type="ECO:0000256" key="7">
    <source>
        <dbReference type="ARBA" id="ARBA00022695"/>
    </source>
</evidence>
<dbReference type="PRINTS" id="PR00970">
    <property type="entry name" value="RIBTRNSFRASE"/>
</dbReference>
<dbReference type="Proteomes" id="UP000694563">
    <property type="component" value="Chromosome 1"/>
</dbReference>
<dbReference type="GO" id="GO:0005615">
    <property type="term" value="C:extracellular space"/>
    <property type="evidence" value="ECO:0007669"/>
    <property type="project" value="UniProtKB-ARBA"/>
</dbReference>
<evidence type="ECO:0000256" key="10">
    <source>
        <dbReference type="ARBA" id="ARBA00023026"/>
    </source>
</evidence>
<sequence length="334" mass="37224">MSLSISCVPSLFPGTPQCPLSIPCIPSVSTVCPLCAHSVPILCPLCVHSVSPCVPQWPPWTLLSMVPLAQTLALLAMAVVTVTIKVLHLDMAQKSFDDQYLTCADDMTKKVPELKCTDFLQNERFAQLWSNASAEWQKRETSMGPLSQDETIAIMMYTIGEVHNQFNDAVQKAGSSPLQYQNNFHFKTLHFLLTQALQKLRDLNTCRNVFRGESKKKYKVKKGDEVHFGYFASTSRSREVSEWYGTRTMFHVHTCLGAVIENFSFTSSHREVLIPPFETFRVTDVTCEGATMDIKLHSTGNLSNRKCGSLHKTSPSLWSLLLATVAMAVVTGIL</sequence>
<accession>A0A8C3TPE9</accession>
<reference evidence="15" key="2">
    <citation type="submission" date="2025-08" db="UniProtKB">
        <authorList>
            <consortium name="Ensembl"/>
        </authorList>
    </citation>
    <scope>IDENTIFICATION</scope>
</reference>
<proteinExistence type="inferred from homology"/>
<dbReference type="PANTHER" id="PTHR10339:SF25">
    <property type="entry name" value="SECRETED EXOENZYME S"/>
    <property type="match status" value="1"/>
</dbReference>
<evidence type="ECO:0000256" key="4">
    <source>
        <dbReference type="ARBA" id="ARBA00022656"/>
    </source>
</evidence>
<evidence type="ECO:0000256" key="9">
    <source>
        <dbReference type="ARBA" id="ARBA00022857"/>
    </source>
</evidence>
<dbReference type="SUPFAM" id="SSF56399">
    <property type="entry name" value="ADP-ribosylation"/>
    <property type="match status" value="1"/>
</dbReference>
<evidence type="ECO:0000313" key="15">
    <source>
        <dbReference type="Ensembl" id="ENSCUSP00005002185.1"/>
    </source>
</evidence>
<evidence type="ECO:0000256" key="13">
    <source>
        <dbReference type="ARBA" id="ARBA00047597"/>
    </source>
</evidence>
<dbReference type="GO" id="GO:0090729">
    <property type="term" value="F:toxin activity"/>
    <property type="evidence" value="ECO:0007669"/>
    <property type="project" value="UniProtKB-KW"/>
</dbReference>
<keyword evidence="16" id="KW-1185">Reference proteome</keyword>
<keyword evidence="8" id="KW-0732">Signal</keyword>
<evidence type="ECO:0000256" key="11">
    <source>
        <dbReference type="ARBA" id="ARBA00023027"/>
    </source>
</evidence>
<dbReference type="AlphaFoldDB" id="A0A8C3TPE9"/>
<evidence type="ECO:0000256" key="5">
    <source>
        <dbReference type="ARBA" id="ARBA00022676"/>
    </source>
</evidence>
<evidence type="ECO:0000313" key="16">
    <source>
        <dbReference type="Proteomes" id="UP000694563"/>
    </source>
</evidence>
<comment type="catalytic activity">
    <reaction evidence="13 14">
        <text>L-arginyl-[protein] + NAD(+) = N(omega)-(ADP-D-ribosyl)-L-arginyl-[protein] + nicotinamide + H(+)</text>
        <dbReference type="Rhea" id="RHEA:19149"/>
        <dbReference type="Rhea" id="RHEA-COMP:10532"/>
        <dbReference type="Rhea" id="RHEA-COMP:15087"/>
        <dbReference type="ChEBI" id="CHEBI:15378"/>
        <dbReference type="ChEBI" id="CHEBI:17154"/>
        <dbReference type="ChEBI" id="CHEBI:29965"/>
        <dbReference type="ChEBI" id="CHEBI:57540"/>
        <dbReference type="ChEBI" id="CHEBI:142554"/>
        <dbReference type="EC" id="2.4.2.31"/>
    </reaction>
</comment>
<dbReference type="FunFam" id="3.90.176.10:FF:000001">
    <property type="entry name" value="NAD(P)(+)--arginine ADP-ribosyltransferase"/>
    <property type="match status" value="1"/>
</dbReference>
<evidence type="ECO:0000256" key="3">
    <source>
        <dbReference type="ARBA" id="ARBA00022525"/>
    </source>
</evidence>
<keyword evidence="11 14" id="KW-0520">NAD</keyword>
<evidence type="ECO:0000256" key="14">
    <source>
        <dbReference type="RuleBase" id="RU361228"/>
    </source>
</evidence>
<comment type="similarity">
    <text evidence="2 14">Belongs to the Arg-specific ADP-ribosyltransferase family.</text>
</comment>
<dbReference type="InterPro" id="IPR000768">
    <property type="entry name" value="ART"/>
</dbReference>
<keyword evidence="12" id="KW-1015">Disulfide bond</keyword>
<dbReference type="EC" id="2.4.2.31" evidence="14"/>
<dbReference type="GO" id="GO:0106274">
    <property type="term" value="F:NAD+-protein-arginine ADP-ribosyltransferase activity"/>
    <property type="evidence" value="ECO:0007669"/>
    <property type="project" value="UniProtKB-EC"/>
</dbReference>
<comment type="subcellular location">
    <subcellularLocation>
        <location evidence="1">Secreted</location>
    </subcellularLocation>
</comment>
<dbReference type="InterPro" id="IPR050999">
    <property type="entry name" value="ADP-ribosyltransferase_ARG"/>
</dbReference>
<evidence type="ECO:0000256" key="1">
    <source>
        <dbReference type="ARBA" id="ARBA00004613"/>
    </source>
</evidence>
<dbReference type="GO" id="GO:0046677">
    <property type="term" value="P:response to antibiotic"/>
    <property type="evidence" value="ECO:0007669"/>
    <property type="project" value="UniProtKB-ARBA"/>
</dbReference>
<dbReference type="PANTHER" id="PTHR10339">
    <property type="entry name" value="ADP-RIBOSYLTRANSFERASE"/>
    <property type="match status" value="1"/>
</dbReference>
<dbReference type="GO" id="GO:0044194">
    <property type="term" value="C:cytolytic granule"/>
    <property type="evidence" value="ECO:0007669"/>
    <property type="project" value="UniProtKB-ARBA"/>
</dbReference>
<dbReference type="GO" id="GO:0003950">
    <property type="term" value="F:NAD+ poly-ADP-ribosyltransferase activity"/>
    <property type="evidence" value="ECO:0007669"/>
    <property type="project" value="TreeGrafter"/>
</dbReference>
<reference evidence="15" key="1">
    <citation type="submission" date="2020-10" db="EMBL/GenBank/DDBJ databases">
        <title>Catharus ustulatus (Swainson's thrush) genome, bCatUst1, primary haplotype v2.</title>
        <authorList>
            <person name="Delmore K."/>
            <person name="Vafadar M."/>
            <person name="Formenti G."/>
            <person name="Chow W."/>
            <person name="Pelan S."/>
            <person name="Howe K."/>
            <person name="Rhie A."/>
            <person name="Mountcastle J."/>
            <person name="Haase B."/>
            <person name="Fedrigo O."/>
            <person name="Jarvis E.D."/>
        </authorList>
    </citation>
    <scope>NUCLEOTIDE SEQUENCE [LARGE SCALE GENOMIC DNA]</scope>
</reference>
<name>A0A8C3TPE9_CATUS</name>
<reference evidence="15" key="3">
    <citation type="submission" date="2025-09" db="UniProtKB">
        <authorList>
            <consortium name="Ensembl"/>
        </authorList>
    </citation>
    <scope>IDENTIFICATION</scope>
</reference>
<keyword evidence="7" id="KW-0548">Nucleotidyltransferase</keyword>
<dbReference type="Pfam" id="PF01129">
    <property type="entry name" value="ART"/>
    <property type="match status" value="1"/>
</dbReference>
<keyword evidence="5 14" id="KW-0328">Glycosyltransferase</keyword>
<keyword evidence="4" id="KW-0800">Toxin</keyword>
<dbReference type="Ensembl" id="ENSCUST00005002303.1">
    <property type="protein sequence ID" value="ENSCUSP00005002185.1"/>
    <property type="gene ID" value="ENSCUSG00005001497.1"/>
</dbReference>
<organism evidence="15 16">
    <name type="scientific">Catharus ustulatus</name>
    <name type="common">Russet-backed thrush</name>
    <name type="synonym">Hylocichla ustulatus</name>
    <dbReference type="NCBI Taxonomy" id="91951"/>
    <lineage>
        <taxon>Eukaryota</taxon>
        <taxon>Metazoa</taxon>
        <taxon>Chordata</taxon>
        <taxon>Craniata</taxon>
        <taxon>Vertebrata</taxon>
        <taxon>Euteleostomi</taxon>
        <taxon>Archelosauria</taxon>
        <taxon>Archosauria</taxon>
        <taxon>Dinosauria</taxon>
        <taxon>Saurischia</taxon>
        <taxon>Theropoda</taxon>
        <taxon>Coelurosauria</taxon>
        <taxon>Aves</taxon>
        <taxon>Neognathae</taxon>
        <taxon>Neoaves</taxon>
        <taxon>Telluraves</taxon>
        <taxon>Australaves</taxon>
        <taxon>Passeriformes</taxon>
        <taxon>Turdidae</taxon>
        <taxon>Catharus</taxon>
    </lineage>
</organism>
<dbReference type="PROSITE" id="PS01291">
    <property type="entry name" value="ART"/>
    <property type="match status" value="1"/>
</dbReference>
<keyword evidence="10" id="KW-0843">Virulence</keyword>
<dbReference type="PROSITE" id="PS51996">
    <property type="entry name" value="TR_MART"/>
    <property type="match status" value="1"/>
</dbReference>
<dbReference type="GO" id="GO:0016779">
    <property type="term" value="F:nucleotidyltransferase activity"/>
    <property type="evidence" value="ECO:0007669"/>
    <property type="project" value="UniProtKB-KW"/>
</dbReference>
<evidence type="ECO:0000256" key="6">
    <source>
        <dbReference type="ARBA" id="ARBA00022679"/>
    </source>
</evidence>
<keyword evidence="3" id="KW-0964">Secreted</keyword>
<keyword evidence="9 14" id="KW-0521">NADP</keyword>
<evidence type="ECO:0000256" key="8">
    <source>
        <dbReference type="ARBA" id="ARBA00022729"/>
    </source>
</evidence>
<evidence type="ECO:0000256" key="12">
    <source>
        <dbReference type="ARBA" id="ARBA00023157"/>
    </source>
</evidence>
<evidence type="ECO:0000256" key="2">
    <source>
        <dbReference type="ARBA" id="ARBA00009558"/>
    </source>
</evidence>
<dbReference type="Gene3D" id="3.90.176.10">
    <property type="entry name" value="Toxin ADP-ribosyltransferase, Chain A, domain 1"/>
    <property type="match status" value="1"/>
</dbReference>